<sequence length="308" mass="35799">MFLIISIVMTCFLSNVHGLNDTSLETLQFKVLQALTNSVLYMEEHYKLLNLDALTGLRIVQELRKLADLTLWRIIIQREIKKEEKRKFNEQIAGLINSEENDASYARENKSLESFSEDNSDECLEEVIDGRCDISDDCIEMMTLDHVHGYSATHQIYYFLITSESKCLSETSKSAIRNLLSQLCARTFVEAARESKNSDIQQDLFMEQVGLCGLSGYYREFSRSEWVQSILDWQRPSGCYGRAQSFLSELNRLDENHRFRRESSHKVKREERIMTDDCLCHRTTVAVIALSQNFRALAEQVQHRMTYN</sequence>
<dbReference type="Pfam" id="PF15882">
    <property type="entry name" value="DUF4735"/>
    <property type="match status" value="1"/>
</dbReference>
<dbReference type="GO" id="GO:0005829">
    <property type="term" value="C:cytosol"/>
    <property type="evidence" value="ECO:0007669"/>
    <property type="project" value="TreeGrafter"/>
</dbReference>
<accession>A0A7J7JGP5</accession>
<evidence type="ECO:0000256" key="1">
    <source>
        <dbReference type="SAM" id="SignalP"/>
    </source>
</evidence>
<proteinExistence type="predicted"/>
<feature type="chain" id="PRO_5029806285" evidence="1">
    <location>
        <begin position="19"/>
        <end position="308"/>
    </location>
</feature>
<keyword evidence="1" id="KW-0732">Signal</keyword>
<feature type="signal peptide" evidence="1">
    <location>
        <begin position="1"/>
        <end position="18"/>
    </location>
</feature>
<gene>
    <name evidence="2" type="ORF">EB796_016718</name>
</gene>
<evidence type="ECO:0000313" key="3">
    <source>
        <dbReference type="Proteomes" id="UP000593567"/>
    </source>
</evidence>
<dbReference type="AlphaFoldDB" id="A0A7J7JGP5"/>
<reference evidence="2" key="1">
    <citation type="submission" date="2020-06" db="EMBL/GenBank/DDBJ databases">
        <title>Draft genome of Bugula neritina, a colonial animal packing powerful symbionts and potential medicines.</title>
        <authorList>
            <person name="Rayko M."/>
        </authorList>
    </citation>
    <scope>NUCLEOTIDE SEQUENCE [LARGE SCALE GENOMIC DNA]</scope>
    <source>
        <strain evidence="2">Kwan_BN1</strain>
    </source>
</reference>
<dbReference type="PANTHER" id="PTHR33539:SF1">
    <property type="entry name" value="UPF0764 PROTEIN C16ORF89"/>
    <property type="match status" value="1"/>
</dbReference>
<protein>
    <submittedName>
        <fullName evidence="2">C16orf89</fullName>
    </submittedName>
</protein>
<dbReference type="EMBL" id="VXIV02002506">
    <property type="protein sequence ID" value="KAF6024983.1"/>
    <property type="molecule type" value="Genomic_DNA"/>
</dbReference>
<name>A0A7J7JGP5_BUGNE</name>
<dbReference type="OrthoDB" id="5949187at2759"/>
<dbReference type="InterPro" id="IPR031751">
    <property type="entry name" value="DUF4735"/>
</dbReference>
<organism evidence="2 3">
    <name type="scientific">Bugula neritina</name>
    <name type="common">Brown bryozoan</name>
    <name type="synonym">Sertularia neritina</name>
    <dbReference type="NCBI Taxonomy" id="10212"/>
    <lineage>
        <taxon>Eukaryota</taxon>
        <taxon>Metazoa</taxon>
        <taxon>Spiralia</taxon>
        <taxon>Lophotrochozoa</taxon>
        <taxon>Bryozoa</taxon>
        <taxon>Gymnolaemata</taxon>
        <taxon>Cheilostomatida</taxon>
        <taxon>Flustrina</taxon>
        <taxon>Buguloidea</taxon>
        <taxon>Bugulidae</taxon>
        <taxon>Bugula</taxon>
    </lineage>
</organism>
<keyword evidence="3" id="KW-1185">Reference proteome</keyword>
<evidence type="ECO:0000313" key="2">
    <source>
        <dbReference type="EMBL" id="KAF6024983.1"/>
    </source>
</evidence>
<dbReference type="PANTHER" id="PTHR33539">
    <property type="entry name" value="UPF0764 PROTEIN C16ORF89"/>
    <property type="match status" value="1"/>
</dbReference>
<comment type="caution">
    <text evidence="2">The sequence shown here is derived from an EMBL/GenBank/DDBJ whole genome shotgun (WGS) entry which is preliminary data.</text>
</comment>
<dbReference type="Proteomes" id="UP000593567">
    <property type="component" value="Unassembled WGS sequence"/>
</dbReference>
<dbReference type="GO" id="GO:0016020">
    <property type="term" value="C:membrane"/>
    <property type="evidence" value="ECO:0007669"/>
    <property type="project" value="TreeGrafter"/>
</dbReference>